<proteinExistence type="inferred from homology"/>
<dbReference type="AlphaFoldDB" id="A0AAV0YUK9"/>
<keyword evidence="4 9" id="KW-0227">DNA damage</keyword>
<evidence type="ECO:0000256" key="7">
    <source>
        <dbReference type="ARBA" id="ARBA00023204"/>
    </source>
</evidence>
<dbReference type="InterPro" id="IPR011993">
    <property type="entry name" value="PH-like_dom_sf"/>
</dbReference>
<dbReference type="GO" id="GO:0042393">
    <property type="term" value="F:histone binding"/>
    <property type="evidence" value="ECO:0007669"/>
    <property type="project" value="TreeGrafter"/>
</dbReference>
<organism evidence="11 12">
    <name type="scientific">Vicia faba</name>
    <name type="common">Broad bean</name>
    <name type="synonym">Faba vulgaris</name>
    <dbReference type="NCBI Taxonomy" id="3906"/>
    <lineage>
        <taxon>Eukaryota</taxon>
        <taxon>Viridiplantae</taxon>
        <taxon>Streptophyta</taxon>
        <taxon>Embryophyta</taxon>
        <taxon>Tracheophyta</taxon>
        <taxon>Spermatophyta</taxon>
        <taxon>Magnoliopsida</taxon>
        <taxon>eudicotyledons</taxon>
        <taxon>Gunneridae</taxon>
        <taxon>Pentapetalae</taxon>
        <taxon>rosids</taxon>
        <taxon>fabids</taxon>
        <taxon>Fabales</taxon>
        <taxon>Fabaceae</taxon>
        <taxon>Papilionoideae</taxon>
        <taxon>50 kb inversion clade</taxon>
        <taxon>NPAAA clade</taxon>
        <taxon>Hologalegina</taxon>
        <taxon>IRL clade</taxon>
        <taxon>Fabeae</taxon>
        <taxon>Vicia</taxon>
    </lineage>
</organism>
<evidence type="ECO:0000256" key="9">
    <source>
        <dbReference type="RuleBase" id="RU364013"/>
    </source>
</evidence>
<dbReference type="SUPFAM" id="SSF50729">
    <property type="entry name" value="PH domain-like"/>
    <property type="match status" value="1"/>
</dbReference>
<dbReference type="GO" id="GO:0031491">
    <property type="term" value="F:nucleosome binding"/>
    <property type="evidence" value="ECO:0007669"/>
    <property type="project" value="TreeGrafter"/>
</dbReference>
<dbReference type="EMBL" id="OX451736">
    <property type="protein sequence ID" value="CAI8589574.1"/>
    <property type="molecule type" value="Genomic_DNA"/>
</dbReference>
<dbReference type="PANTHER" id="PTHR45849:SF1">
    <property type="entry name" value="FACT COMPLEX SUBUNIT SSRP1"/>
    <property type="match status" value="1"/>
</dbReference>
<dbReference type="Gene3D" id="2.30.29.30">
    <property type="entry name" value="Pleckstrin-homology domain (PH domain)/Phosphotyrosine-binding domain (PTB)"/>
    <property type="match status" value="1"/>
</dbReference>
<dbReference type="Proteomes" id="UP001157006">
    <property type="component" value="Chromosome 1L"/>
</dbReference>
<evidence type="ECO:0000256" key="6">
    <source>
        <dbReference type="ARBA" id="ARBA00023163"/>
    </source>
</evidence>
<sequence>MYNWGFTTNALTEKQEQVLAGENEDSDREEVPTVGIENEKEFLHSVYALGKPSHEHLEAMAEKEQDDQYEDDLLNVMDPLNQINLVNYLEDLYCLAVINQVFQFRSCEGGYAVKSSLKAEDGIMYPLEKSSFFLPKPPTLILHEEIDYGEFERHAAGGSNMHYFDLLIRLKSEQ</sequence>
<evidence type="ECO:0000256" key="1">
    <source>
        <dbReference type="ARBA" id="ARBA00010060"/>
    </source>
</evidence>
<keyword evidence="3 9" id="KW-0235">DNA replication</keyword>
<evidence type="ECO:0000259" key="10">
    <source>
        <dbReference type="Pfam" id="PF08512"/>
    </source>
</evidence>
<dbReference type="PANTHER" id="PTHR45849">
    <property type="entry name" value="FACT COMPLEX SUBUNIT SSRP1"/>
    <property type="match status" value="1"/>
</dbReference>
<dbReference type="PRINTS" id="PR00887">
    <property type="entry name" value="SSRCOGNITION"/>
</dbReference>
<comment type="subcellular location">
    <subcellularLocation>
        <location evidence="9">Nucleus</location>
    </subcellularLocation>
    <subcellularLocation>
        <location evidence="9">Chromosome</location>
    </subcellularLocation>
</comment>
<dbReference type="InterPro" id="IPR050454">
    <property type="entry name" value="RTT106/SSRP1_HistChap/FACT"/>
</dbReference>
<evidence type="ECO:0000256" key="2">
    <source>
        <dbReference type="ARBA" id="ARBA00022454"/>
    </source>
</evidence>
<dbReference type="InterPro" id="IPR000969">
    <property type="entry name" value="SSRP1/POB3"/>
</dbReference>
<evidence type="ECO:0000256" key="4">
    <source>
        <dbReference type="ARBA" id="ARBA00022763"/>
    </source>
</evidence>
<evidence type="ECO:0000313" key="11">
    <source>
        <dbReference type="EMBL" id="CAI8589574.1"/>
    </source>
</evidence>
<feature type="domain" description="Histone chaperone RTT106/FACT complex subunit SPT16-like middle" evidence="10">
    <location>
        <begin position="111"/>
        <end position="172"/>
    </location>
</feature>
<name>A0AAV0YUK9_VICFA</name>
<keyword evidence="8 9" id="KW-0539">Nucleus</keyword>
<keyword evidence="6 9" id="KW-0804">Transcription</keyword>
<keyword evidence="7 9" id="KW-0234">DNA repair</keyword>
<dbReference type="GO" id="GO:0035101">
    <property type="term" value="C:FACT complex"/>
    <property type="evidence" value="ECO:0007669"/>
    <property type="project" value="TreeGrafter"/>
</dbReference>
<dbReference type="GO" id="GO:0006281">
    <property type="term" value="P:DNA repair"/>
    <property type="evidence" value="ECO:0007669"/>
    <property type="project" value="UniProtKB-KW"/>
</dbReference>
<keyword evidence="2 9" id="KW-0158">Chromosome</keyword>
<gene>
    <name evidence="11" type="ORF">VFH_I399080</name>
</gene>
<evidence type="ECO:0000256" key="5">
    <source>
        <dbReference type="ARBA" id="ARBA00023015"/>
    </source>
</evidence>
<evidence type="ECO:0000313" key="12">
    <source>
        <dbReference type="Proteomes" id="UP001157006"/>
    </source>
</evidence>
<comment type="similarity">
    <text evidence="1 9">Belongs to the SSRP1 family.</text>
</comment>
<dbReference type="GO" id="GO:0006260">
    <property type="term" value="P:DNA replication"/>
    <property type="evidence" value="ECO:0007669"/>
    <property type="project" value="UniProtKB-KW"/>
</dbReference>
<comment type="function">
    <text evidence="9">Component of the FACT complex, a general chromatin factor that acts to reorganize nucleosomes. The FACT complex is involved in multiple processes that require DNA as a template such as mRNA elongation, DNA replication and DNA repair. During transcription elongation the FACT complex acts as a histone chaperone that both destabilizes and restores nucleosomal structure. It facilitates the passage of RNA polymerase II and transcription by promoting the dissociation of one histone H2A-H2B dimer from the nucleosome, then subsequently promotes the reestablishment of the nucleosome following the passage of RNA polymerase II.</text>
</comment>
<evidence type="ECO:0000256" key="8">
    <source>
        <dbReference type="ARBA" id="ARBA00023242"/>
    </source>
</evidence>
<keyword evidence="12" id="KW-1185">Reference proteome</keyword>
<reference evidence="11 12" key="1">
    <citation type="submission" date="2023-01" db="EMBL/GenBank/DDBJ databases">
        <authorList>
            <person name="Kreplak J."/>
        </authorList>
    </citation>
    <scope>NUCLEOTIDE SEQUENCE [LARGE SCALE GENOMIC DNA]</scope>
</reference>
<evidence type="ECO:0000256" key="3">
    <source>
        <dbReference type="ARBA" id="ARBA00022705"/>
    </source>
</evidence>
<protein>
    <recommendedName>
        <fullName evidence="9">FACT complex subunit SSRP1</fullName>
    </recommendedName>
</protein>
<dbReference type="GO" id="GO:0003677">
    <property type="term" value="F:DNA binding"/>
    <property type="evidence" value="ECO:0007669"/>
    <property type="project" value="InterPro"/>
</dbReference>
<dbReference type="InterPro" id="IPR013719">
    <property type="entry name" value="RTT106/SPT16-like_middle_dom"/>
</dbReference>
<accession>A0AAV0YUK9</accession>
<dbReference type="Pfam" id="PF08512">
    <property type="entry name" value="Rttp106-like_middle"/>
    <property type="match status" value="1"/>
</dbReference>
<keyword evidence="5 9" id="KW-0805">Transcription regulation</keyword>